<name>A0ABM6W2A9_9LACO</name>
<sequence>MEVLNSYADLTILRCNLRCGVADCYHACSAFASVVWLRKHCCDDKDHQAGSEAYKVLPQAAQNATQT</sequence>
<organism evidence="1 2">
    <name type="scientific">Lactobacillus kullabergensis</name>
    <dbReference type="NCBI Taxonomy" id="1218493"/>
    <lineage>
        <taxon>Bacteria</taxon>
        <taxon>Bacillati</taxon>
        <taxon>Bacillota</taxon>
        <taxon>Bacilli</taxon>
        <taxon>Lactobacillales</taxon>
        <taxon>Lactobacillaceae</taxon>
        <taxon>Lactobacillus</taxon>
    </lineage>
</organism>
<keyword evidence="2" id="KW-1185">Reference proteome</keyword>
<evidence type="ECO:0000313" key="2">
    <source>
        <dbReference type="Proteomes" id="UP000246036"/>
    </source>
</evidence>
<dbReference type="EMBL" id="CP029477">
    <property type="protein sequence ID" value="AWM76011.1"/>
    <property type="molecule type" value="Genomic_DNA"/>
</dbReference>
<reference evidence="1 2" key="1">
    <citation type="submission" date="2018-05" db="EMBL/GenBank/DDBJ databases">
        <title>Reference genomes for bee gut microbiota database.</title>
        <authorList>
            <person name="Ellegaard K.M."/>
        </authorList>
    </citation>
    <scope>NUCLEOTIDE SEQUENCE [LARGE SCALE GENOMIC DNA]</scope>
    <source>
        <strain evidence="1 2">ESL0186</strain>
    </source>
</reference>
<accession>A0ABM6W2A9</accession>
<proteinExistence type="predicted"/>
<evidence type="ECO:0000313" key="1">
    <source>
        <dbReference type="EMBL" id="AWM76011.1"/>
    </source>
</evidence>
<dbReference type="Proteomes" id="UP000246036">
    <property type="component" value="Chromosome"/>
</dbReference>
<protein>
    <submittedName>
        <fullName evidence="1">Uncharacterized protein</fullName>
    </submittedName>
</protein>
<gene>
    <name evidence="1" type="ORF">DKL58_08485</name>
</gene>